<gene>
    <name evidence="1" type="ORF">K444DRAFT_572716</name>
</gene>
<evidence type="ECO:0000313" key="1">
    <source>
        <dbReference type="EMBL" id="PMD53100.1"/>
    </source>
</evidence>
<feature type="non-terminal residue" evidence="1">
    <location>
        <position position="203"/>
    </location>
</feature>
<dbReference type="EMBL" id="KZ613895">
    <property type="protein sequence ID" value="PMD53100.1"/>
    <property type="molecule type" value="Genomic_DNA"/>
</dbReference>
<name>A0A2J6SQR8_9HELO</name>
<dbReference type="InParanoid" id="A0A2J6SQR8"/>
<sequence length="203" mass="22466">MNIVWSCVSILLVCTYKCLHFNIPSFEEKRAGCYLRKLGWMLGVALAPEVGVGLAVMEYFQACKDLEEVKGRWPDLEIDLVHAFYARMGGFAVQLTDAQEATATPPKPRLLPEIGHDKASELATPTETTASHDIKDRSKTDAFSKVFAIVQSSWLIVQSITRVASGLSLSQLELATMAYIIPAAVIYGFWLEKPFGVEHVTTI</sequence>
<reference evidence="1 2" key="1">
    <citation type="submission" date="2016-04" db="EMBL/GenBank/DDBJ databases">
        <title>A degradative enzymes factory behind the ericoid mycorrhizal symbiosis.</title>
        <authorList>
            <consortium name="DOE Joint Genome Institute"/>
            <person name="Martino E."/>
            <person name="Morin E."/>
            <person name="Grelet G."/>
            <person name="Kuo A."/>
            <person name="Kohler A."/>
            <person name="Daghino S."/>
            <person name="Barry K."/>
            <person name="Choi C."/>
            <person name="Cichocki N."/>
            <person name="Clum A."/>
            <person name="Copeland A."/>
            <person name="Hainaut M."/>
            <person name="Haridas S."/>
            <person name="Labutti K."/>
            <person name="Lindquist E."/>
            <person name="Lipzen A."/>
            <person name="Khouja H.-R."/>
            <person name="Murat C."/>
            <person name="Ohm R."/>
            <person name="Olson A."/>
            <person name="Spatafora J."/>
            <person name="Veneault-Fourrey C."/>
            <person name="Henrissat B."/>
            <person name="Grigoriev I."/>
            <person name="Martin F."/>
            <person name="Perotto S."/>
        </authorList>
    </citation>
    <scope>NUCLEOTIDE SEQUENCE [LARGE SCALE GENOMIC DNA]</scope>
    <source>
        <strain evidence="1 2">E</strain>
    </source>
</reference>
<dbReference type="GeneID" id="36585447"/>
<proteinExistence type="predicted"/>
<dbReference type="PANTHER" id="PTHR35043:SF7">
    <property type="entry name" value="TRANSCRIPTION FACTOR DOMAIN-CONTAINING PROTEIN"/>
    <property type="match status" value="1"/>
</dbReference>
<dbReference type="RefSeq" id="XP_024730004.1">
    <property type="nucleotide sequence ID" value="XM_024877370.1"/>
</dbReference>
<dbReference type="OrthoDB" id="9451547at2759"/>
<dbReference type="Proteomes" id="UP000235371">
    <property type="component" value="Unassembled WGS sequence"/>
</dbReference>
<evidence type="ECO:0000313" key="2">
    <source>
        <dbReference type="Proteomes" id="UP000235371"/>
    </source>
</evidence>
<dbReference type="PANTHER" id="PTHR35043">
    <property type="entry name" value="TRANSCRIPTION FACTOR DOMAIN-CONTAINING PROTEIN"/>
    <property type="match status" value="1"/>
</dbReference>
<organism evidence="1 2">
    <name type="scientific">Hyaloscypha bicolor E</name>
    <dbReference type="NCBI Taxonomy" id="1095630"/>
    <lineage>
        <taxon>Eukaryota</taxon>
        <taxon>Fungi</taxon>
        <taxon>Dikarya</taxon>
        <taxon>Ascomycota</taxon>
        <taxon>Pezizomycotina</taxon>
        <taxon>Leotiomycetes</taxon>
        <taxon>Helotiales</taxon>
        <taxon>Hyaloscyphaceae</taxon>
        <taxon>Hyaloscypha</taxon>
        <taxon>Hyaloscypha bicolor</taxon>
    </lineage>
</organism>
<protein>
    <submittedName>
        <fullName evidence="1">Uncharacterized protein</fullName>
    </submittedName>
</protein>
<keyword evidence="2" id="KW-1185">Reference proteome</keyword>
<dbReference type="AlphaFoldDB" id="A0A2J6SQR8"/>
<accession>A0A2J6SQR8</accession>